<gene>
    <name evidence="4" type="ORF">BV87_04815</name>
</gene>
<comment type="similarity">
    <text evidence="1">Belongs to the short-chain dehydrogenases/reductases (SDR) family.</text>
</comment>
<dbReference type="Gene3D" id="3.40.50.720">
    <property type="entry name" value="NAD(P)-binding Rossmann-like Domain"/>
    <property type="match status" value="1"/>
</dbReference>
<evidence type="ECO:0000256" key="1">
    <source>
        <dbReference type="ARBA" id="ARBA00006484"/>
    </source>
</evidence>
<dbReference type="EMBL" id="CP020925">
    <property type="protein sequence ID" value="ATP17772.1"/>
    <property type="molecule type" value="Genomic_DNA"/>
</dbReference>
<sequence length="273" mass="28169">MAKGLFDCTGKVTLVTGGNGGIGLGFAMGVAKMGGDIAIWARNADKNEAAAAALRAAGAGRVETYQVDVASEEAIVDGYAKLLADFGRIDCVFANSGRASRSRSVLTLDAAEWHDLLAVNLHGAFFTLREGAKAMVARAEAGEPGGSLVYCGSLSMFHGIAGINNYAASKGGMGAAVRGMAAELGKYEIRANSIAPGYIKTGIGGDGEMSEEMKARMAAVDAHFSAKTPIHRPGTIEDFEGIGAYLASDASRYHSGDTIVIDGGSLVYPPYAF</sequence>
<name>A0A0J9CV70_SPHYA</name>
<dbReference type="PANTHER" id="PTHR43669:SF8">
    <property type="entry name" value="SHORT-CHAIN TYPE DEHYDROGENASE_REDUCTASE-RELATED"/>
    <property type="match status" value="1"/>
</dbReference>
<dbReference type="Proteomes" id="UP000037029">
    <property type="component" value="Chromosome"/>
</dbReference>
<protein>
    <submittedName>
        <fullName evidence="4">Short-chain dehydrogenase</fullName>
    </submittedName>
</protein>
<accession>A0A0J9CV70</accession>
<dbReference type="GO" id="GO:0016491">
    <property type="term" value="F:oxidoreductase activity"/>
    <property type="evidence" value="ECO:0007669"/>
    <property type="project" value="UniProtKB-KW"/>
</dbReference>
<dbReference type="FunFam" id="3.40.50.720:FF:000084">
    <property type="entry name" value="Short-chain dehydrogenase reductase"/>
    <property type="match status" value="1"/>
</dbReference>
<dbReference type="PANTHER" id="PTHR43669">
    <property type="entry name" value="5-KETO-D-GLUCONATE 5-REDUCTASE"/>
    <property type="match status" value="1"/>
</dbReference>
<keyword evidence="2" id="KW-0560">Oxidoreductase</keyword>
<dbReference type="SUPFAM" id="SSF51735">
    <property type="entry name" value="NAD(P)-binding Rossmann-fold domains"/>
    <property type="match status" value="1"/>
</dbReference>
<evidence type="ECO:0000256" key="3">
    <source>
        <dbReference type="ARBA" id="ARBA00051383"/>
    </source>
</evidence>
<comment type="catalytic activity">
    <reaction evidence="3">
        <text>2,5-dichlorocyclohexa-2,5-dien-1,4-diol + NAD(+) = 2,5-dichlorohydroquinone + NADH + H(+)</text>
        <dbReference type="Rhea" id="RHEA:15741"/>
        <dbReference type="ChEBI" id="CHEBI:15378"/>
        <dbReference type="ChEBI" id="CHEBI:27545"/>
        <dbReference type="ChEBI" id="CHEBI:28975"/>
        <dbReference type="ChEBI" id="CHEBI:57540"/>
        <dbReference type="ChEBI" id="CHEBI:57945"/>
    </reaction>
</comment>
<reference evidence="4 5" key="1">
    <citation type="submission" date="2017-04" db="EMBL/GenBank/DDBJ databases">
        <title>Characterization, genome and methylation analysis of a phthalic acid esters degrading strain Sphingobium yanoikuyae SHJ.</title>
        <authorList>
            <person name="Feng L."/>
        </authorList>
    </citation>
    <scope>NUCLEOTIDE SEQUENCE [LARGE SCALE GENOMIC DNA]</scope>
    <source>
        <strain evidence="4 5">SHJ</strain>
    </source>
</reference>
<dbReference type="RefSeq" id="WP_048939246.1">
    <property type="nucleotide sequence ID" value="NZ_CP020925.1"/>
</dbReference>
<dbReference type="PRINTS" id="PR00081">
    <property type="entry name" value="GDHRDH"/>
</dbReference>
<organism evidence="4 5">
    <name type="scientific">Sphingobium yanoikuyae</name>
    <name type="common">Sphingomonas yanoikuyae</name>
    <dbReference type="NCBI Taxonomy" id="13690"/>
    <lineage>
        <taxon>Bacteria</taxon>
        <taxon>Pseudomonadati</taxon>
        <taxon>Pseudomonadota</taxon>
        <taxon>Alphaproteobacteria</taxon>
        <taxon>Sphingomonadales</taxon>
        <taxon>Sphingomonadaceae</taxon>
        <taxon>Sphingobium</taxon>
    </lineage>
</organism>
<evidence type="ECO:0000313" key="5">
    <source>
        <dbReference type="Proteomes" id="UP000037029"/>
    </source>
</evidence>
<evidence type="ECO:0000256" key="2">
    <source>
        <dbReference type="ARBA" id="ARBA00023002"/>
    </source>
</evidence>
<evidence type="ECO:0000313" key="4">
    <source>
        <dbReference type="EMBL" id="ATP17772.1"/>
    </source>
</evidence>
<dbReference type="Pfam" id="PF13561">
    <property type="entry name" value="adh_short_C2"/>
    <property type="match status" value="1"/>
</dbReference>
<proteinExistence type="inferred from homology"/>
<dbReference type="InterPro" id="IPR002347">
    <property type="entry name" value="SDR_fam"/>
</dbReference>
<dbReference type="AlphaFoldDB" id="A0A0J9CV70"/>
<dbReference type="InterPro" id="IPR036291">
    <property type="entry name" value="NAD(P)-bd_dom_sf"/>
</dbReference>